<evidence type="ECO:0000313" key="2">
    <source>
        <dbReference type="Proteomes" id="UP000031623"/>
    </source>
</evidence>
<dbReference type="EMBL" id="AP014633">
    <property type="protein sequence ID" value="BAP57481.1"/>
    <property type="molecule type" value="Genomic_DNA"/>
</dbReference>
<dbReference type="AlphaFoldDB" id="A0A090BVU8"/>
<organism evidence="1 2">
    <name type="scientific">Thioploca ingrica</name>
    <dbReference type="NCBI Taxonomy" id="40754"/>
    <lineage>
        <taxon>Bacteria</taxon>
        <taxon>Pseudomonadati</taxon>
        <taxon>Pseudomonadota</taxon>
        <taxon>Gammaproteobacteria</taxon>
        <taxon>Thiotrichales</taxon>
        <taxon>Thiotrichaceae</taxon>
        <taxon>Thioploca</taxon>
    </lineage>
</organism>
<gene>
    <name evidence="1" type="ORF">THII_3184</name>
</gene>
<proteinExistence type="predicted"/>
<reference evidence="1 2" key="1">
    <citation type="journal article" date="2014" name="ISME J.">
        <title>Ecophysiology of Thioploca ingrica as revealed by the complete genome sequence supplemented with proteomic evidence.</title>
        <authorList>
            <person name="Kojima H."/>
            <person name="Ogura Y."/>
            <person name="Yamamoto N."/>
            <person name="Togashi T."/>
            <person name="Mori H."/>
            <person name="Watanabe T."/>
            <person name="Nemoto F."/>
            <person name="Kurokawa K."/>
            <person name="Hayashi T."/>
            <person name="Fukui M."/>
        </authorList>
    </citation>
    <scope>NUCLEOTIDE SEQUENCE [LARGE SCALE GENOMIC DNA]</scope>
</reference>
<evidence type="ECO:0008006" key="3">
    <source>
        <dbReference type="Google" id="ProtNLM"/>
    </source>
</evidence>
<dbReference type="HOGENOM" id="CLU_086680_0_0_6"/>
<name>A0A090BVU8_9GAMM</name>
<protein>
    <recommendedName>
        <fullName evidence="3">DUF4123 domain-containing protein</fullName>
    </recommendedName>
</protein>
<evidence type="ECO:0000313" key="1">
    <source>
        <dbReference type="EMBL" id="BAP57481.1"/>
    </source>
</evidence>
<keyword evidence="2" id="KW-1185">Reference proteome</keyword>
<dbReference type="KEGG" id="tig:THII_3184"/>
<sequence>MDLFTDSNYQVELEKELSLKKQYLDVVIIRRTVGKPLTEFPVGLDNLTEHNLLTYKSLREPLDDWAIEELIGHYSNYRKLVSPSLDELLPANQFQLYAISTRYPRQLLSKLLRFQELQPGVFELTWGTRLLRLIVLSQVSLEENNAFWLLFSGQEQGFVYGDQHYHWHQPSERAVLNQLYELYQREGVVMPYTMEDFERDFTREHLYLLPPEERLTGLPPETIFKRFSPEERLKGLTLETILKQFPPEVIEAYLSRLKKNDQSNS</sequence>
<accession>A0A090BVU8</accession>
<dbReference type="Proteomes" id="UP000031623">
    <property type="component" value="Chromosome"/>
</dbReference>